<evidence type="ECO:0000313" key="4">
    <source>
        <dbReference type="EMBL" id="AFK18828.1"/>
    </source>
</evidence>
<evidence type="ECO:0000256" key="2">
    <source>
        <dbReference type="SAM" id="Phobius"/>
    </source>
</evidence>
<keyword evidence="2" id="KW-1133">Transmembrane helix</keyword>
<evidence type="ECO:0000313" key="7">
    <source>
        <dbReference type="EMBL" id="QCQ76625.1"/>
    </source>
</evidence>
<dbReference type="Proteomes" id="UP000011603">
    <property type="component" value="Unassembled WGS sequence"/>
</dbReference>
<sequence length="300" mass="31657">MAAIKSLQTALRGIRTNPVLFLGGLILGLVVLPQTAAQLAQIPLLPLALQALTFFITPFIIAGIYGMADEAVESDTSRTSLSTLTDVGREKYVPLLLANVVELGITLPFVIIFIFLAIAGVFTLGISAAATGSGLALNGGVIVLLLFAGLLVLAYIIIMFFIQFFPVAVVVNDAGAIESFQQSYRFVWSNIVPTLGYSVIQVVAGIITALPVLGFVFFRTIQDFQTIQSTGGAATAGMPAGMGFSAVEIAAITLLSLAMQMLLTAFKTTYAVAFFEEHQSSPAEPTGPDIDGDSVIPQFE</sequence>
<dbReference type="RefSeq" id="WP_004572561.1">
    <property type="nucleotide sequence ID" value="NC_017941.2"/>
</dbReference>
<feature type="transmembrane region" description="Helical" evidence="2">
    <location>
        <begin position="238"/>
        <end position="258"/>
    </location>
</feature>
<feature type="transmembrane region" description="Helical" evidence="2">
    <location>
        <begin position="192"/>
        <end position="218"/>
    </location>
</feature>
<feature type="transmembrane region" description="Helical" evidence="2">
    <location>
        <begin position="47"/>
        <end position="68"/>
    </location>
</feature>
<evidence type="ECO:0000313" key="8">
    <source>
        <dbReference type="Proteomes" id="UP000006469"/>
    </source>
</evidence>
<dbReference type="Proteomes" id="UP000027075">
    <property type="component" value="Chromosome"/>
</dbReference>
<dbReference type="EMBL" id="CP007551">
    <property type="protein sequence ID" value="AHZ21806.1"/>
    <property type="molecule type" value="Genomic_DNA"/>
</dbReference>
<evidence type="ECO:0000313" key="11">
    <source>
        <dbReference type="Proteomes" id="UP000299011"/>
    </source>
</evidence>
<feature type="domain" description="DUF7847" evidence="3">
    <location>
        <begin position="1"/>
        <end position="278"/>
    </location>
</feature>
<keyword evidence="2" id="KW-0472">Membrane</keyword>
<dbReference type="EMBL" id="AOLO01000006">
    <property type="protein sequence ID" value="EMA03314.1"/>
    <property type="molecule type" value="Genomic_DNA"/>
</dbReference>
<dbReference type="Proteomes" id="UP000006469">
    <property type="component" value="Chromosome"/>
</dbReference>
<dbReference type="PaxDb" id="523841-HFX_1112"/>
<name>I3R3L8_HALMT</name>
<reference evidence="6 9" key="3">
    <citation type="journal article" date="2014" name="PLoS Genet.">
        <title>Phylogenetically driven sequencing of extremely halophilic archaea reveals strategies for static and dynamic osmo-response.</title>
        <authorList>
            <person name="Becker E.A."/>
            <person name="Seitzer P.M."/>
            <person name="Tritt A."/>
            <person name="Larsen D."/>
            <person name="Krusor M."/>
            <person name="Yao A.I."/>
            <person name="Wu D."/>
            <person name="Madern D."/>
            <person name="Eisen J.A."/>
            <person name="Darling A.E."/>
            <person name="Facciotti M.T."/>
        </authorList>
    </citation>
    <scope>NUCLEOTIDE SEQUENCE [LARGE SCALE GENOMIC DNA]</scope>
    <source>
        <strain evidence="6">ATCC 33500</strain>
        <strain evidence="9">ATCC 33500 / DSM 1411 / JCM 8866 / NBRC 14739 / NCIMB 2177 / R-4</strain>
    </source>
</reference>
<dbReference type="EMBL" id="CP039139">
    <property type="protein sequence ID" value="QCQ76625.1"/>
    <property type="molecule type" value="Genomic_DNA"/>
</dbReference>
<dbReference type="Pfam" id="PF25231">
    <property type="entry name" value="DUF7847"/>
    <property type="match status" value="1"/>
</dbReference>
<keyword evidence="9" id="KW-1185">Reference proteome</keyword>
<dbReference type="AlphaFoldDB" id="I3R3L8"/>
<dbReference type="InterPro" id="IPR057169">
    <property type="entry name" value="DUF7847"/>
</dbReference>
<dbReference type="eggNOG" id="arCOG04389">
    <property type="taxonomic scope" value="Archaea"/>
</dbReference>
<reference evidence="4 8" key="2">
    <citation type="journal article" date="2012" name="J. Bacteriol.">
        <title>Complete genome sequence of the metabolically versatile halophilic archaeon Haloferax mediterranei, a poly(3-hydroxybutyrate-co-3-hydroxyvalerate) producer.</title>
        <authorList>
            <person name="Han J."/>
            <person name="Zhang F."/>
            <person name="Hou J."/>
            <person name="Liu X."/>
            <person name="Li M."/>
            <person name="Liu H."/>
            <person name="Cai L."/>
            <person name="Zhang B."/>
            <person name="Chen Y."/>
            <person name="Zhou J."/>
            <person name="Hu S."/>
            <person name="Xiang H."/>
        </authorList>
    </citation>
    <scope>NUCLEOTIDE SEQUENCE [LARGE SCALE GENOMIC DNA]</scope>
    <source>
        <strain evidence="8">ATCC 33500 / DSM 1411 / JCM 8866 / NBRC 14739 / NCIMB 2177 / R-4</strain>
        <strain evidence="4">CGMCC 1.2087</strain>
    </source>
</reference>
<evidence type="ECO:0000259" key="3">
    <source>
        <dbReference type="Pfam" id="PF25231"/>
    </source>
</evidence>
<reference evidence="7 11" key="6">
    <citation type="submission" date="2019-04" db="EMBL/GenBank/DDBJ databases">
        <title>Methylomes of two halophilic Archaea, Haloarcula marismortui and Haloferax mediterranei.</title>
        <authorList>
            <person name="DasSarma S."/>
            <person name="DasSarma P."/>
            <person name="DasSarma S."/>
            <person name="Fomenkov A."/>
            <person name="Vincze T."/>
            <person name="Anton B.P."/>
            <person name="Roberts R.J."/>
        </authorList>
    </citation>
    <scope>NUCLEOTIDE SEQUENCE [LARGE SCALE GENOMIC DNA]</scope>
    <source>
        <strain evidence="7">ATCC 33500</strain>
        <strain evidence="11">ATCC 33500 / DSM 1411 / JCM 8866 / NBRC 14739 / NCIMB 2177 / R-4</strain>
    </source>
</reference>
<feature type="region of interest" description="Disordered" evidence="1">
    <location>
        <begin position="280"/>
        <end position="300"/>
    </location>
</feature>
<proteinExistence type="predicted"/>
<reference evidence="4" key="5">
    <citation type="submission" date="2014-05" db="EMBL/GenBank/DDBJ databases">
        <authorList>
            <person name="Wang L."/>
            <person name="Yang H."/>
            <person name="Xiang H."/>
        </authorList>
    </citation>
    <scope>NUCLEOTIDE SEQUENCE</scope>
    <source>
        <strain evidence="4">CGMCC 1.2087</strain>
    </source>
</reference>
<dbReference type="EMBL" id="CP001868">
    <property type="protein sequence ID" value="AFK18828.1"/>
    <property type="molecule type" value="Genomic_DNA"/>
</dbReference>
<keyword evidence="2" id="KW-0812">Transmembrane</keyword>
<reference evidence="4" key="1">
    <citation type="journal article" date="2012" name="Appl. Environ. Microbiol.">
        <title>Identification of the haloarchaeal phasin (PhaP) that functions in polyhydroxyalkanoate accumulation and granule formation in Haloferax mediterranei.</title>
        <authorList>
            <person name="Cai S."/>
            <person name="Cai L."/>
            <person name="Liu H."/>
            <person name="Liu X."/>
            <person name="Han J."/>
            <person name="Zhou J."/>
            <person name="Xiang H."/>
        </authorList>
    </citation>
    <scope>NUCLEOTIDE SEQUENCE</scope>
    <source>
        <strain evidence="4">CGMCC 1.2087</strain>
    </source>
</reference>
<evidence type="ECO:0000313" key="6">
    <source>
        <dbReference type="EMBL" id="EMA03314.1"/>
    </source>
</evidence>
<evidence type="ECO:0000313" key="10">
    <source>
        <dbReference type="Proteomes" id="UP000027075"/>
    </source>
</evidence>
<dbReference type="HOGENOM" id="CLU_078973_0_0_2"/>
<dbReference type="PATRIC" id="fig|523841.21.peg.997"/>
<dbReference type="KEGG" id="hme:HFX_1112"/>
<accession>I3R3L8</accession>
<evidence type="ECO:0000313" key="5">
    <source>
        <dbReference type="EMBL" id="AHZ21806.1"/>
    </source>
</evidence>
<dbReference type="Proteomes" id="UP000299011">
    <property type="component" value="Chromosome"/>
</dbReference>
<reference evidence="5 10" key="4">
    <citation type="submission" date="2014-04" db="EMBL/GenBank/DDBJ databases">
        <title>Transcriptional profiles of Haloferax mediterranei on the basis of nitrogen availability.</title>
        <authorList>
            <person name="Bautista V."/>
        </authorList>
    </citation>
    <scope>NUCLEOTIDE SEQUENCE [LARGE SCALE GENOMIC DNA]</scope>
    <source>
        <strain evidence="5">ATCC 33500</strain>
        <strain evidence="10">ATCC 33500 / DSM 1411 / JCM 8866 / NBRC 14739 / NCIMB 2177 / R-4</strain>
    </source>
</reference>
<evidence type="ECO:0000313" key="9">
    <source>
        <dbReference type="Proteomes" id="UP000011603"/>
    </source>
</evidence>
<dbReference type="GeneID" id="40156468"/>
<feature type="transmembrane region" description="Helical" evidence="2">
    <location>
        <begin position="105"/>
        <end position="130"/>
    </location>
</feature>
<organism evidence="4 8">
    <name type="scientific">Haloferax mediterranei (strain ATCC 33500 / DSM 1411 / JCM 8866 / NBRC 14739 / NCIMB 2177 / R-4)</name>
    <name type="common">Halobacterium mediterranei</name>
    <dbReference type="NCBI Taxonomy" id="523841"/>
    <lineage>
        <taxon>Archaea</taxon>
        <taxon>Methanobacteriati</taxon>
        <taxon>Methanobacteriota</taxon>
        <taxon>Stenosarchaea group</taxon>
        <taxon>Halobacteria</taxon>
        <taxon>Halobacteriales</taxon>
        <taxon>Haloferacaceae</taxon>
        <taxon>Haloferax</taxon>
    </lineage>
</organism>
<feature type="transmembrane region" description="Helical" evidence="2">
    <location>
        <begin position="142"/>
        <end position="171"/>
    </location>
</feature>
<gene>
    <name evidence="4" type="ordered locus">HFX_1112</name>
    <name evidence="5" type="ORF">BM92_03655</name>
    <name evidence="6" type="ORF">C439_04930</name>
    <name evidence="7" type="ORF">E6P09_08585</name>
</gene>
<evidence type="ECO:0000256" key="1">
    <source>
        <dbReference type="SAM" id="MobiDB-lite"/>
    </source>
</evidence>
<dbReference type="OrthoDB" id="241125at2157"/>
<protein>
    <recommendedName>
        <fullName evidence="3">DUF7847 domain-containing protein</fullName>
    </recommendedName>
</protein>